<dbReference type="Proteomes" id="UP000177777">
    <property type="component" value="Unassembled WGS sequence"/>
</dbReference>
<evidence type="ECO:0000313" key="2">
    <source>
        <dbReference type="Proteomes" id="UP000177777"/>
    </source>
</evidence>
<dbReference type="Gene3D" id="2.60.40.10">
    <property type="entry name" value="Immunoglobulins"/>
    <property type="match status" value="1"/>
</dbReference>
<evidence type="ECO:0000313" key="1">
    <source>
        <dbReference type="EMBL" id="OGI78038.1"/>
    </source>
</evidence>
<dbReference type="EMBL" id="MFUE01000003">
    <property type="protein sequence ID" value="OGI78038.1"/>
    <property type="molecule type" value="Genomic_DNA"/>
</dbReference>
<dbReference type="InterPro" id="IPR013783">
    <property type="entry name" value="Ig-like_fold"/>
</dbReference>
<dbReference type="Pfam" id="PF09136">
    <property type="entry name" value="Glucodextran_B"/>
    <property type="match status" value="1"/>
</dbReference>
<reference evidence="1 2" key="1">
    <citation type="journal article" date="2016" name="Nat. Commun.">
        <title>Thousands of microbial genomes shed light on interconnected biogeochemical processes in an aquifer system.</title>
        <authorList>
            <person name="Anantharaman K."/>
            <person name="Brown C.T."/>
            <person name="Hug L.A."/>
            <person name="Sharon I."/>
            <person name="Castelle C.J."/>
            <person name="Probst A.J."/>
            <person name="Thomas B.C."/>
            <person name="Singh A."/>
            <person name="Wilkins M.J."/>
            <person name="Karaoz U."/>
            <person name="Brodie E.L."/>
            <person name="Williams K.H."/>
            <person name="Hubbard S.S."/>
            <person name="Banfield J.F."/>
        </authorList>
    </citation>
    <scope>NUCLEOTIDE SEQUENCE [LARGE SCALE GENOMIC DNA]</scope>
</reference>
<sequence length="114" mass="12878">MNTNAKKILKILSFLAVLVLMVAYSFWGARDIIFGVKIKDVGIIRGEGEESNIVKITGRAKNAKMIILNGREISIDQAGNWSETLVLLSGYNIITVWAEDKFGYEDEKNYQIMY</sequence>
<dbReference type="STRING" id="1801754.A3D42_03190"/>
<organism evidence="1 2">
    <name type="scientific">Candidatus Nomurabacteria bacterium RIFCSPHIGHO2_02_FULL_41_18</name>
    <dbReference type="NCBI Taxonomy" id="1801754"/>
    <lineage>
        <taxon>Bacteria</taxon>
        <taxon>Candidatus Nomuraibacteriota</taxon>
    </lineage>
</organism>
<evidence type="ECO:0008006" key="3">
    <source>
        <dbReference type="Google" id="ProtNLM"/>
    </source>
</evidence>
<protein>
    <recommendedName>
        <fullName evidence="3">IPT/TIG domain-containing protein</fullName>
    </recommendedName>
</protein>
<dbReference type="AlphaFoldDB" id="A0A1F6W7Y4"/>
<proteinExistence type="predicted"/>
<comment type="caution">
    <text evidence="1">The sequence shown here is derived from an EMBL/GenBank/DDBJ whole genome shotgun (WGS) entry which is preliminary data.</text>
</comment>
<gene>
    <name evidence="1" type="ORF">A3D42_03190</name>
</gene>
<accession>A0A1F6W7Y4</accession>
<name>A0A1F6W7Y4_9BACT</name>